<keyword evidence="1 3" id="KW-0853">WD repeat</keyword>
<dbReference type="Pfam" id="PF00400">
    <property type="entry name" value="WD40"/>
    <property type="match status" value="2"/>
</dbReference>
<dbReference type="AlphaFoldDB" id="K1W345"/>
<dbReference type="GO" id="GO:0080008">
    <property type="term" value="C:Cul4-RING E3 ubiquitin ligase complex"/>
    <property type="evidence" value="ECO:0007669"/>
    <property type="project" value="TreeGrafter"/>
</dbReference>
<sequence length="443" mass="49867">MYSTQSWGRRAPEAEPERRPRRQERGSAGVLSSLVQFESDSEDEDTFMRWGGTAPTHAPREETSLSRIKTTQGIEGQWTITDADADRAGRRMIYSSITPHVYMLSTEAGDDEQTLLDFHDRTRRYGFESFGLWSIRFSADGKEIVAGASRGNLMVYDVESDRRSLCVQGHRDDVNAVCFADESSTNILVSGSDDGYVKIWDRRSLNSSQTPSGVLVGATEGITYTAPKGDGRYVLANSKDQACRLYDLRKMRSWGEFADEPDAVQEYGKPGYDYRHGGYQSPEYAAHPRDCSVMTYRGHSVERTLIRCHFSPAATTGQSYVFSGSSDGRIHIWSLDGRVVHVLDRALSQPLRHQGAERYTDPSAPEPPPASRVEDPYYDTRQRVVRDVAWHSQEPTLMSTCWDMNAGYRRGGSIAKHEWKGLGKNGLERLEDWVEKEALEASM</sequence>
<dbReference type="HOGENOM" id="CLU_014280_2_2_1"/>
<keyword evidence="6" id="KW-1185">Reference proteome</keyword>
<dbReference type="PRINTS" id="PR00320">
    <property type="entry name" value="GPROTEINBRPT"/>
</dbReference>
<evidence type="ECO:0000256" key="1">
    <source>
        <dbReference type="ARBA" id="ARBA00022574"/>
    </source>
</evidence>
<feature type="repeat" description="WD" evidence="3">
    <location>
        <begin position="167"/>
        <end position="210"/>
    </location>
</feature>
<dbReference type="InParanoid" id="K1W345"/>
<dbReference type="STRING" id="1220162.K1W345"/>
<dbReference type="GO" id="GO:0043161">
    <property type="term" value="P:proteasome-mediated ubiquitin-dependent protein catabolic process"/>
    <property type="evidence" value="ECO:0007669"/>
    <property type="project" value="TreeGrafter"/>
</dbReference>
<dbReference type="InterPro" id="IPR036322">
    <property type="entry name" value="WD40_repeat_dom_sf"/>
</dbReference>
<feature type="region of interest" description="Disordered" evidence="4">
    <location>
        <begin position="1"/>
        <end position="31"/>
    </location>
</feature>
<evidence type="ECO:0000256" key="4">
    <source>
        <dbReference type="SAM" id="MobiDB-lite"/>
    </source>
</evidence>
<dbReference type="Gene3D" id="2.130.10.10">
    <property type="entry name" value="YVTN repeat-like/Quinoprotein amine dehydrogenase"/>
    <property type="match status" value="2"/>
</dbReference>
<evidence type="ECO:0000313" key="6">
    <source>
        <dbReference type="Proteomes" id="UP000006757"/>
    </source>
</evidence>
<proteinExistence type="predicted"/>
<protein>
    <submittedName>
        <fullName evidence="5">Uncharacterized protein</fullName>
    </submittedName>
</protein>
<dbReference type="PROSITE" id="PS50082">
    <property type="entry name" value="WD_REPEATS_2"/>
    <property type="match status" value="1"/>
</dbReference>
<dbReference type="OrthoDB" id="63070at2759"/>
<comment type="caution">
    <text evidence="5">The sequence shown here is derived from an EMBL/GenBank/DDBJ whole genome shotgun (WGS) entry which is preliminary data.</text>
</comment>
<reference evidence="5 6" key="1">
    <citation type="journal article" date="2012" name="Eukaryot. Cell">
        <title>Genome sequence of the Trichosporon asahii environmental strain CBS 8904.</title>
        <authorList>
            <person name="Yang R.Y."/>
            <person name="Li H.T."/>
            <person name="Zhu H."/>
            <person name="Zhou G.P."/>
            <person name="Wang M."/>
            <person name="Wang L."/>
        </authorList>
    </citation>
    <scope>NUCLEOTIDE SEQUENCE [LARGE SCALE GENOMIC DNA]</scope>
    <source>
        <strain evidence="5 6">CBS 8904</strain>
    </source>
</reference>
<name>K1W345_TRIAC</name>
<dbReference type="SMART" id="SM00320">
    <property type="entry name" value="WD40"/>
    <property type="match status" value="4"/>
</dbReference>
<keyword evidence="2" id="KW-0677">Repeat</keyword>
<dbReference type="PANTHER" id="PTHR19847">
    <property type="entry name" value="DDB1- AND CUL4-ASSOCIATED FACTOR 11"/>
    <property type="match status" value="1"/>
</dbReference>
<evidence type="ECO:0000256" key="2">
    <source>
        <dbReference type="ARBA" id="ARBA00022737"/>
    </source>
</evidence>
<feature type="region of interest" description="Disordered" evidence="4">
    <location>
        <begin position="351"/>
        <end position="375"/>
    </location>
</feature>
<accession>K1W345</accession>
<gene>
    <name evidence="5" type="ORF">A1Q2_02428</name>
</gene>
<dbReference type="OMA" id="TWHPYNP"/>
<dbReference type="PANTHER" id="PTHR19847:SF7">
    <property type="entry name" value="DDB1- AND CUL4-ASSOCIATED FACTOR 11"/>
    <property type="match status" value="1"/>
</dbReference>
<dbReference type="PROSITE" id="PS50294">
    <property type="entry name" value="WD_REPEATS_REGION"/>
    <property type="match status" value="1"/>
</dbReference>
<dbReference type="SUPFAM" id="SSF50978">
    <property type="entry name" value="WD40 repeat-like"/>
    <property type="match status" value="1"/>
</dbReference>
<dbReference type="EMBL" id="AMBO01000260">
    <property type="protein sequence ID" value="EKD03318.1"/>
    <property type="molecule type" value="Genomic_DNA"/>
</dbReference>
<dbReference type="InterPro" id="IPR001680">
    <property type="entry name" value="WD40_rpt"/>
</dbReference>
<evidence type="ECO:0000313" key="5">
    <source>
        <dbReference type="EMBL" id="EKD03318.1"/>
    </source>
</evidence>
<dbReference type="Proteomes" id="UP000006757">
    <property type="component" value="Unassembled WGS sequence"/>
</dbReference>
<dbReference type="InterPro" id="IPR015943">
    <property type="entry name" value="WD40/YVTN_repeat-like_dom_sf"/>
</dbReference>
<organism evidence="5 6">
    <name type="scientific">Trichosporon asahii var. asahii (strain CBS 8904)</name>
    <name type="common">Yeast</name>
    <dbReference type="NCBI Taxonomy" id="1220162"/>
    <lineage>
        <taxon>Eukaryota</taxon>
        <taxon>Fungi</taxon>
        <taxon>Dikarya</taxon>
        <taxon>Basidiomycota</taxon>
        <taxon>Agaricomycotina</taxon>
        <taxon>Tremellomycetes</taxon>
        <taxon>Trichosporonales</taxon>
        <taxon>Trichosporonaceae</taxon>
        <taxon>Trichosporon</taxon>
    </lineage>
</organism>
<dbReference type="eggNOG" id="KOG0266">
    <property type="taxonomic scope" value="Eukaryota"/>
</dbReference>
<dbReference type="InterPro" id="IPR051859">
    <property type="entry name" value="DCAF"/>
</dbReference>
<dbReference type="InterPro" id="IPR020472">
    <property type="entry name" value="WD40_PAC1"/>
</dbReference>
<evidence type="ECO:0000256" key="3">
    <source>
        <dbReference type="PROSITE-ProRule" id="PRU00221"/>
    </source>
</evidence>